<dbReference type="PANTHER" id="PTHR33591">
    <property type="entry name" value="BETA-CAROTENE ISOMERASE D27"/>
    <property type="match status" value="1"/>
</dbReference>
<feature type="domain" description="Beta-carotene isomerase D27-like C-terminal" evidence="1">
    <location>
        <begin position="154"/>
        <end position="234"/>
    </location>
</feature>
<dbReference type="Pfam" id="PF13225">
    <property type="entry name" value="D27-like_C"/>
    <property type="match status" value="1"/>
</dbReference>
<proteinExistence type="predicted"/>
<dbReference type="InterPro" id="IPR025114">
    <property type="entry name" value="D27-like_C"/>
</dbReference>
<dbReference type="GO" id="GO:0005506">
    <property type="term" value="F:iron ion binding"/>
    <property type="evidence" value="ECO:0007669"/>
    <property type="project" value="InterPro"/>
</dbReference>
<dbReference type="Proteomes" id="UP000813463">
    <property type="component" value="Chromosome 5"/>
</dbReference>
<name>A0A9R0JNQ9_SPIOL</name>
<evidence type="ECO:0000313" key="3">
    <source>
        <dbReference type="RefSeq" id="XP_021841510.2"/>
    </source>
</evidence>
<keyword evidence="3" id="KW-0413">Isomerase</keyword>
<dbReference type="GO" id="GO:1901601">
    <property type="term" value="P:strigolactone biosynthetic process"/>
    <property type="evidence" value="ECO:0007669"/>
    <property type="project" value="TreeGrafter"/>
</dbReference>
<dbReference type="KEGG" id="soe:110781764"/>
<evidence type="ECO:0000259" key="1">
    <source>
        <dbReference type="Pfam" id="PF13225"/>
    </source>
</evidence>
<dbReference type="RefSeq" id="XP_021841510.2">
    <property type="nucleotide sequence ID" value="XM_021985818.2"/>
</dbReference>
<organism evidence="2 3">
    <name type="scientific">Spinacia oleracea</name>
    <name type="common">Spinach</name>
    <dbReference type="NCBI Taxonomy" id="3562"/>
    <lineage>
        <taxon>Eukaryota</taxon>
        <taxon>Viridiplantae</taxon>
        <taxon>Streptophyta</taxon>
        <taxon>Embryophyta</taxon>
        <taxon>Tracheophyta</taxon>
        <taxon>Spermatophyta</taxon>
        <taxon>Magnoliopsida</taxon>
        <taxon>eudicotyledons</taxon>
        <taxon>Gunneridae</taxon>
        <taxon>Pentapetalae</taxon>
        <taxon>Caryophyllales</taxon>
        <taxon>Chenopodiaceae</taxon>
        <taxon>Chenopodioideae</taxon>
        <taxon>Anserineae</taxon>
        <taxon>Spinacia</taxon>
    </lineage>
</organism>
<sequence>MNLRENSSQLLKHKPYMETSFLSSKCMYHNKIMSFTPFMSLKKSDHNVFEVTNNQKIITCYHDRWFDHLAINHLSKNLQAVAGIQVEKKGYDGLLETCKVVTVKFDAVKQRQLSLESLKRSIPESFFSLLKALVPHSKFTRELLAKFTALFFTWLVGPSELKDSEFNGGREKNVVHVKKCRFLESSNCVGMCTNLCKFPTQTFIKDSLGMPVTLIPNFEDMSCDMIFGEEPPSADADPATKQPCYKLCKINKSHTTQRCS</sequence>
<dbReference type="PANTHER" id="PTHR33591:SF1">
    <property type="entry name" value="BETA-CAROTENE ISOMERASE D27, CHLOROPLASTIC"/>
    <property type="match status" value="1"/>
</dbReference>
<reference evidence="2" key="1">
    <citation type="journal article" date="2021" name="Nat. Commun.">
        <title>Genomic analyses provide insights into spinach domestication and the genetic basis of agronomic traits.</title>
        <authorList>
            <person name="Cai X."/>
            <person name="Sun X."/>
            <person name="Xu C."/>
            <person name="Sun H."/>
            <person name="Wang X."/>
            <person name="Ge C."/>
            <person name="Zhang Z."/>
            <person name="Wang Q."/>
            <person name="Fei Z."/>
            <person name="Jiao C."/>
            <person name="Wang Q."/>
        </authorList>
    </citation>
    <scope>NUCLEOTIDE SEQUENCE [LARGE SCALE GENOMIC DNA]</scope>
    <source>
        <strain evidence="2">cv. Varoflay</strain>
    </source>
</reference>
<dbReference type="InterPro" id="IPR038938">
    <property type="entry name" value="D27-like"/>
</dbReference>
<dbReference type="GeneID" id="110781764"/>
<gene>
    <name evidence="3" type="primary">LOC110781764</name>
</gene>
<dbReference type="GO" id="GO:0009536">
    <property type="term" value="C:plastid"/>
    <property type="evidence" value="ECO:0007669"/>
    <property type="project" value="TreeGrafter"/>
</dbReference>
<reference evidence="3" key="2">
    <citation type="submission" date="2025-08" db="UniProtKB">
        <authorList>
            <consortium name="RefSeq"/>
        </authorList>
    </citation>
    <scope>IDENTIFICATION</scope>
    <source>
        <tissue evidence="3">Leaf</tissue>
    </source>
</reference>
<keyword evidence="2" id="KW-1185">Reference proteome</keyword>
<accession>A0A9R0JNQ9</accession>
<dbReference type="AlphaFoldDB" id="A0A9R0JNQ9"/>
<dbReference type="GO" id="GO:0016859">
    <property type="term" value="F:cis-trans isomerase activity"/>
    <property type="evidence" value="ECO:0007669"/>
    <property type="project" value="TreeGrafter"/>
</dbReference>
<protein>
    <submittedName>
        <fullName evidence="3">Beta-carotene isomerase D27, chloroplastic</fullName>
    </submittedName>
</protein>
<evidence type="ECO:0000313" key="2">
    <source>
        <dbReference type="Proteomes" id="UP000813463"/>
    </source>
</evidence>